<accession>A0A0F9X1F0</accession>
<proteinExistence type="predicted"/>
<organism evidence="2">
    <name type="scientific">marine sediment metagenome</name>
    <dbReference type="NCBI Taxonomy" id="412755"/>
    <lineage>
        <taxon>unclassified sequences</taxon>
        <taxon>metagenomes</taxon>
        <taxon>ecological metagenomes</taxon>
    </lineage>
</organism>
<dbReference type="Pfam" id="PF11138">
    <property type="entry name" value="DUF2911"/>
    <property type="match status" value="1"/>
</dbReference>
<name>A0A0F9X1F0_9ZZZZ</name>
<reference evidence="2" key="1">
    <citation type="journal article" date="2015" name="Nature">
        <title>Complex archaea that bridge the gap between prokaryotes and eukaryotes.</title>
        <authorList>
            <person name="Spang A."/>
            <person name="Saw J.H."/>
            <person name="Jorgensen S.L."/>
            <person name="Zaremba-Niedzwiedzka K."/>
            <person name="Martijn J."/>
            <person name="Lind A.E."/>
            <person name="van Eijk R."/>
            <person name="Schleper C."/>
            <person name="Guy L."/>
            <person name="Ettema T.J."/>
        </authorList>
    </citation>
    <scope>NUCLEOTIDE SEQUENCE</scope>
</reference>
<dbReference type="AlphaFoldDB" id="A0A0F9X1F0"/>
<dbReference type="PROSITE" id="PS51257">
    <property type="entry name" value="PROKAR_LIPOPROTEIN"/>
    <property type="match status" value="1"/>
</dbReference>
<dbReference type="EMBL" id="LAZR01000161">
    <property type="protein sequence ID" value="KKN85238.1"/>
    <property type="molecule type" value="Genomic_DNA"/>
</dbReference>
<sequence length="194" mass="22264">MKLRILFTLLLCTTLFTSCKQDKKEAKKNPEQSQTETTSKQSKKSLSPHTSTMAMIGDAHIHIDYSSPGVRDRIIFGGLLAYDQVWQAGAHNATWVETNKDLTIEGKELKAGKYGFFVIPNEEEWTIIFNTNWNQHGKDEYDEKDDVLQFKVTPKISEEVQEHLEYKIVRTSDTSGIMSLSWEKVVVEFPFEVN</sequence>
<protein>
    <recommendedName>
        <fullName evidence="3">DUF2911 domain-containing protein</fullName>
    </recommendedName>
</protein>
<feature type="region of interest" description="Disordered" evidence="1">
    <location>
        <begin position="23"/>
        <end position="49"/>
    </location>
</feature>
<dbReference type="InterPro" id="IPR021314">
    <property type="entry name" value="DUF2911"/>
</dbReference>
<feature type="compositionally biased region" description="Polar residues" evidence="1">
    <location>
        <begin position="31"/>
        <end position="49"/>
    </location>
</feature>
<evidence type="ECO:0000256" key="1">
    <source>
        <dbReference type="SAM" id="MobiDB-lite"/>
    </source>
</evidence>
<evidence type="ECO:0000313" key="2">
    <source>
        <dbReference type="EMBL" id="KKN85238.1"/>
    </source>
</evidence>
<comment type="caution">
    <text evidence="2">The sequence shown here is derived from an EMBL/GenBank/DDBJ whole genome shotgun (WGS) entry which is preliminary data.</text>
</comment>
<gene>
    <name evidence="2" type="ORF">LCGC14_0280660</name>
</gene>
<evidence type="ECO:0008006" key="3">
    <source>
        <dbReference type="Google" id="ProtNLM"/>
    </source>
</evidence>